<feature type="chain" id="PRO_5003838234" description="Secreted protein" evidence="1">
    <location>
        <begin position="28"/>
        <end position="151"/>
    </location>
</feature>
<dbReference type="Proteomes" id="UP000266841">
    <property type="component" value="Unassembled WGS sequence"/>
</dbReference>
<evidence type="ECO:0000313" key="2">
    <source>
        <dbReference type="EMBL" id="EJK73888.1"/>
    </source>
</evidence>
<name>K0T540_THAOC</name>
<organism evidence="2 3">
    <name type="scientific">Thalassiosira oceanica</name>
    <name type="common">Marine diatom</name>
    <dbReference type="NCBI Taxonomy" id="159749"/>
    <lineage>
        <taxon>Eukaryota</taxon>
        <taxon>Sar</taxon>
        <taxon>Stramenopiles</taxon>
        <taxon>Ochrophyta</taxon>
        <taxon>Bacillariophyta</taxon>
        <taxon>Coscinodiscophyceae</taxon>
        <taxon>Thalassiosirophycidae</taxon>
        <taxon>Thalassiosirales</taxon>
        <taxon>Thalassiosiraceae</taxon>
        <taxon>Thalassiosira</taxon>
    </lineage>
</organism>
<proteinExistence type="predicted"/>
<accession>K0T540</accession>
<evidence type="ECO:0000313" key="3">
    <source>
        <dbReference type="Proteomes" id="UP000266841"/>
    </source>
</evidence>
<evidence type="ECO:0000256" key="1">
    <source>
        <dbReference type="SAM" id="SignalP"/>
    </source>
</evidence>
<gene>
    <name evidence="2" type="ORF">THAOC_04464</name>
</gene>
<keyword evidence="3" id="KW-1185">Reference proteome</keyword>
<sequence>MRVHLLLHTFFLHQRFLWHLAVPVGQNLPIQIDPFVGHTWLGNGNCTKFRFASSEAHCVPLFVERGLVPLPLHAVRYESPYHVQAHVLLRQAICRRGRHRPSVMLFNDSTIISKQRGAHVLCVDALPRDQRQVRHVSKERRRRWHEEERPR</sequence>
<dbReference type="AlphaFoldDB" id="K0T540"/>
<keyword evidence="1" id="KW-0732">Signal</keyword>
<comment type="caution">
    <text evidence="2">The sequence shown here is derived from an EMBL/GenBank/DDBJ whole genome shotgun (WGS) entry which is preliminary data.</text>
</comment>
<dbReference type="EMBL" id="AGNL01004127">
    <property type="protein sequence ID" value="EJK73888.1"/>
    <property type="molecule type" value="Genomic_DNA"/>
</dbReference>
<reference evidence="2 3" key="1">
    <citation type="journal article" date="2012" name="Genome Biol.">
        <title>Genome and low-iron response of an oceanic diatom adapted to chronic iron limitation.</title>
        <authorList>
            <person name="Lommer M."/>
            <person name="Specht M."/>
            <person name="Roy A.S."/>
            <person name="Kraemer L."/>
            <person name="Andreson R."/>
            <person name="Gutowska M.A."/>
            <person name="Wolf J."/>
            <person name="Bergner S.V."/>
            <person name="Schilhabel M.B."/>
            <person name="Klostermeier U.C."/>
            <person name="Beiko R.G."/>
            <person name="Rosenstiel P."/>
            <person name="Hippler M."/>
            <person name="Laroche J."/>
        </authorList>
    </citation>
    <scope>NUCLEOTIDE SEQUENCE [LARGE SCALE GENOMIC DNA]</scope>
    <source>
        <strain evidence="2 3">CCMP1005</strain>
    </source>
</reference>
<evidence type="ECO:0008006" key="4">
    <source>
        <dbReference type="Google" id="ProtNLM"/>
    </source>
</evidence>
<feature type="signal peptide" evidence="1">
    <location>
        <begin position="1"/>
        <end position="27"/>
    </location>
</feature>
<protein>
    <recommendedName>
        <fullName evidence="4">Secreted protein</fullName>
    </recommendedName>
</protein>